<dbReference type="Proteomes" id="UP001642360">
    <property type="component" value="Unassembled WGS sequence"/>
</dbReference>
<organism evidence="2 3">
    <name type="scientific">Ilex paraguariensis</name>
    <name type="common">yerba mate</name>
    <dbReference type="NCBI Taxonomy" id="185542"/>
    <lineage>
        <taxon>Eukaryota</taxon>
        <taxon>Viridiplantae</taxon>
        <taxon>Streptophyta</taxon>
        <taxon>Embryophyta</taxon>
        <taxon>Tracheophyta</taxon>
        <taxon>Spermatophyta</taxon>
        <taxon>Magnoliopsida</taxon>
        <taxon>eudicotyledons</taxon>
        <taxon>Gunneridae</taxon>
        <taxon>Pentapetalae</taxon>
        <taxon>asterids</taxon>
        <taxon>campanulids</taxon>
        <taxon>Aquifoliales</taxon>
        <taxon>Aquifoliaceae</taxon>
        <taxon>Ilex</taxon>
    </lineage>
</organism>
<feature type="region of interest" description="Disordered" evidence="1">
    <location>
        <begin position="1"/>
        <end position="47"/>
    </location>
</feature>
<protein>
    <submittedName>
        <fullName evidence="2">Uncharacterized protein</fullName>
    </submittedName>
</protein>
<feature type="compositionally biased region" description="Basic and acidic residues" evidence="1">
    <location>
        <begin position="13"/>
        <end position="25"/>
    </location>
</feature>
<accession>A0ABC8R3J3</accession>
<gene>
    <name evidence="2" type="ORF">ILEXP_LOCUS6968</name>
</gene>
<feature type="compositionally biased region" description="Polar residues" evidence="1">
    <location>
        <begin position="26"/>
        <end position="35"/>
    </location>
</feature>
<evidence type="ECO:0000313" key="3">
    <source>
        <dbReference type="Proteomes" id="UP001642360"/>
    </source>
</evidence>
<comment type="caution">
    <text evidence="2">The sequence shown here is derived from an EMBL/GenBank/DDBJ whole genome shotgun (WGS) entry which is preliminary data.</text>
</comment>
<dbReference type="AlphaFoldDB" id="A0ABC8R3J3"/>
<evidence type="ECO:0000313" key="2">
    <source>
        <dbReference type="EMBL" id="CAK9139576.1"/>
    </source>
</evidence>
<sequence length="185" mass="20651">MHETAKGKKSKTNQKEYRKNPEPSKQHNFASQVNQRKGVGKQLNGEKNPVNLEDLEEGLMANVAEFQSPNVGNNARTWNPNSNSNVIIDVDKSCYDTQAKVNTDEARDDEELCPNETPKFSNSNHITEEFSGLHGSKLFKPIQELPSWTSTMDCYYPDATVHLTVQLEFPLAAAAGFYEVSISTA</sequence>
<evidence type="ECO:0000256" key="1">
    <source>
        <dbReference type="SAM" id="MobiDB-lite"/>
    </source>
</evidence>
<reference evidence="2 3" key="1">
    <citation type="submission" date="2024-02" db="EMBL/GenBank/DDBJ databases">
        <authorList>
            <person name="Vignale AGUSTIN F."/>
            <person name="Sosa J E."/>
            <person name="Modenutti C."/>
        </authorList>
    </citation>
    <scope>NUCLEOTIDE SEQUENCE [LARGE SCALE GENOMIC DNA]</scope>
</reference>
<proteinExistence type="predicted"/>
<dbReference type="EMBL" id="CAUOFW020000971">
    <property type="protein sequence ID" value="CAK9139576.1"/>
    <property type="molecule type" value="Genomic_DNA"/>
</dbReference>
<name>A0ABC8R3J3_9AQUA</name>
<keyword evidence="3" id="KW-1185">Reference proteome</keyword>